<evidence type="ECO:0000256" key="7">
    <source>
        <dbReference type="ARBA" id="ARBA00023054"/>
    </source>
</evidence>
<dbReference type="PANTHER" id="PTHR31570">
    <property type="entry name" value="HAUS AUGMIN-LIKE COMPLEX SUBUNIT 1"/>
    <property type="match status" value="1"/>
</dbReference>
<gene>
    <name evidence="10" type="primary">Haus1</name>
    <name evidence="10" type="ORF">E2C01_005784</name>
</gene>
<sequence length="161" mass="18464">MLCKLFLVPTFPEVGVGRDMDIKHKEVVDWLREVYGKEQIPPYEKTERSITILHQLMTASKCSEDNAKILADDYVTKTAEYSAEAKQLKGWLDPVNISLDMLSEEGQTHLTSLAHTAEVLDVQIPTCTNVILAMNEVEINHMQIFNFLLGTRIRIQYKQQR</sequence>
<dbReference type="GO" id="GO:0005819">
    <property type="term" value="C:spindle"/>
    <property type="evidence" value="ECO:0007669"/>
    <property type="project" value="UniProtKB-SubCell"/>
</dbReference>
<protein>
    <submittedName>
        <fullName evidence="10">HAUS augmin-like complex subunit 1</fullName>
    </submittedName>
</protein>
<proteinExistence type="inferred from homology"/>
<evidence type="ECO:0000256" key="6">
    <source>
        <dbReference type="ARBA" id="ARBA00022776"/>
    </source>
</evidence>
<evidence type="ECO:0000256" key="9">
    <source>
        <dbReference type="ARBA" id="ARBA00023306"/>
    </source>
</evidence>
<reference evidence="10 11" key="1">
    <citation type="submission" date="2019-05" db="EMBL/GenBank/DDBJ databases">
        <title>Another draft genome of Portunus trituberculatus and its Hox gene families provides insights of decapod evolution.</title>
        <authorList>
            <person name="Jeong J.-H."/>
            <person name="Song I."/>
            <person name="Kim S."/>
            <person name="Choi T."/>
            <person name="Kim D."/>
            <person name="Ryu S."/>
            <person name="Kim W."/>
        </authorList>
    </citation>
    <scope>NUCLEOTIDE SEQUENCE [LARGE SCALE GENOMIC DNA]</scope>
    <source>
        <tissue evidence="10">Muscle</tissue>
    </source>
</reference>
<dbReference type="OrthoDB" id="5372507at2759"/>
<dbReference type="PRINTS" id="PR02087">
    <property type="entry name" value="HAUSAUGMINL1"/>
</dbReference>
<evidence type="ECO:0000256" key="4">
    <source>
        <dbReference type="ARBA" id="ARBA00022618"/>
    </source>
</evidence>
<evidence type="ECO:0000313" key="11">
    <source>
        <dbReference type="Proteomes" id="UP000324222"/>
    </source>
</evidence>
<comment type="caution">
    <text evidence="10">The sequence shown here is derived from an EMBL/GenBank/DDBJ whole genome shotgun (WGS) entry which is preliminary data.</text>
</comment>
<dbReference type="Proteomes" id="UP000324222">
    <property type="component" value="Unassembled WGS sequence"/>
</dbReference>
<comment type="similarity">
    <text evidence="2">Belongs to the HAUS1 family.</text>
</comment>
<name>A0A5B7CWD6_PORTR</name>
<evidence type="ECO:0000313" key="10">
    <source>
        <dbReference type="EMBL" id="MPC13064.1"/>
    </source>
</evidence>
<evidence type="ECO:0000256" key="5">
    <source>
        <dbReference type="ARBA" id="ARBA00022701"/>
    </source>
</evidence>
<evidence type="ECO:0000256" key="8">
    <source>
        <dbReference type="ARBA" id="ARBA00023212"/>
    </source>
</evidence>
<accession>A0A5B7CWD6</accession>
<evidence type="ECO:0000256" key="3">
    <source>
        <dbReference type="ARBA" id="ARBA00022490"/>
    </source>
</evidence>
<dbReference type="InterPro" id="IPR026243">
    <property type="entry name" value="HAUS1"/>
</dbReference>
<evidence type="ECO:0000256" key="2">
    <source>
        <dbReference type="ARBA" id="ARBA00005479"/>
    </source>
</evidence>
<keyword evidence="6" id="KW-0498">Mitosis</keyword>
<keyword evidence="9" id="KW-0131">Cell cycle</keyword>
<dbReference type="EMBL" id="VSRR010000255">
    <property type="protein sequence ID" value="MPC13064.1"/>
    <property type="molecule type" value="Genomic_DNA"/>
</dbReference>
<dbReference type="GO" id="GO:0005874">
    <property type="term" value="C:microtubule"/>
    <property type="evidence" value="ECO:0007669"/>
    <property type="project" value="UniProtKB-KW"/>
</dbReference>
<evidence type="ECO:0000256" key="1">
    <source>
        <dbReference type="ARBA" id="ARBA00004186"/>
    </source>
</evidence>
<dbReference type="GO" id="GO:0005829">
    <property type="term" value="C:cytosol"/>
    <property type="evidence" value="ECO:0007669"/>
    <property type="project" value="TreeGrafter"/>
</dbReference>
<keyword evidence="8" id="KW-0206">Cytoskeleton</keyword>
<keyword evidence="3" id="KW-0963">Cytoplasm</keyword>
<organism evidence="10 11">
    <name type="scientific">Portunus trituberculatus</name>
    <name type="common">Swimming crab</name>
    <name type="synonym">Neptunus trituberculatus</name>
    <dbReference type="NCBI Taxonomy" id="210409"/>
    <lineage>
        <taxon>Eukaryota</taxon>
        <taxon>Metazoa</taxon>
        <taxon>Ecdysozoa</taxon>
        <taxon>Arthropoda</taxon>
        <taxon>Crustacea</taxon>
        <taxon>Multicrustacea</taxon>
        <taxon>Malacostraca</taxon>
        <taxon>Eumalacostraca</taxon>
        <taxon>Eucarida</taxon>
        <taxon>Decapoda</taxon>
        <taxon>Pleocyemata</taxon>
        <taxon>Brachyura</taxon>
        <taxon>Eubrachyura</taxon>
        <taxon>Portunoidea</taxon>
        <taxon>Portunidae</taxon>
        <taxon>Portuninae</taxon>
        <taxon>Portunus</taxon>
    </lineage>
</organism>
<dbReference type="GO" id="GO:0070652">
    <property type="term" value="C:HAUS complex"/>
    <property type="evidence" value="ECO:0007669"/>
    <property type="project" value="InterPro"/>
</dbReference>
<dbReference type="AlphaFoldDB" id="A0A5B7CWD6"/>
<keyword evidence="11" id="KW-1185">Reference proteome</keyword>
<comment type="subcellular location">
    <subcellularLocation>
        <location evidence="1">Cytoplasm</location>
        <location evidence="1">Cytoskeleton</location>
        <location evidence="1">Spindle</location>
    </subcellularLocation>
</comment>
<keyword evidence="7" id="KW-0175">Coiled coil</keyword>
<keyword evidence="5" id="KW-0493">Microtubule</keyword>
<dbReference type="GO" id="GO:0051301">
    <property type="term" value="P:cell division"/>
    <property type="evidence" value="ECO:0007669"/>
    <property type="project" value="UniProtKB-KW"/>
</dbReference>
<keyword evidence="4" id="KW-0132">Cell division</keyword>
<dbReference type="Pfam" id="PF25762">
    <property type="entry name" value="HAUS1"/>
    <property type="match status" value="1"/>
</dbReference>
<dbReference type="GO" id="GO:0051225">
    <property type="term" value="P:spindle assembly"/>
    <property type="evidence" value="ECO:0007669"/>
    <property type="project" value="InterPro"/>
</dbReference>
<dbReference type="PANTHER" id="PTHR31570:SF1">
    <property type="entry name" value="HAUS AUGMIN-LIKE COMPLEX SUBUNIT 1"/>
    <property type="match status" value="1"/>
</dbReference>